<dbReference type="EMBL" id="AXCN02000243">
    <property type="status" value="NOT_ANNOTATED_CDS"/>
    <property type="molecule type" value="Genomic_DNA"/>
</dbReference>
<reference evidence="4" key="1">
    <citation type="submission" date="2014-01" db="EMBL/GenBank/DDBJ databases">
        <title>The Genome Sequence of Anopheles farauti FAR1 (V2).</title>
        <authorList>
            <consortium name="The Broad Institute Genomics Platform"/>
            <person name="Neafsey D.E."/>
            <person name="Besansky N."/>
            <person name="Howell P."/>
            <person name="Walton C."/>
            <person name="Young S.K."/>
            <person name="Zeng Q."/>
            <person name="Gargeya S."/>
            <person name="Fitzgerald M."/>
            <person name="Haas B."/>
            <person name="Abouelleil A."/>
            <person name="Allen A.W."/>
            <person name="Alvarado L."/>
            <person name="Arachchi H.M."/>
            <person name="Berlin A.M."/>
            <person name="Chapman S.B."/>
            <person name="Gainer-Dewar J."/>
            <person name="Goldberg J."/>
            <person name="Griggs A."/>
            <person name="Gujja S."/>
            <person name="Hansen M."/>
            <person name="Howarth C."/>
            <person name="Imamovic A."/>
            <person name="Ireland A."/>
            <person name="Larimer J."/>
            <person name="McCowan C."/>
            <person name="Murphy C."/>
            <person name="Pearson M."/>
            <person name="Poon T.W."/>
            <person name="Priest M."/>
            <person name="Roberts A."/>
            <person name="Saif S."/>
            <person name="Shea T."/>
            <person name="Sisk P."/>
            <person name="Sykes S."/>
            <person name="Wortman J."/>
            <person name="Nusbaum C."/>
            <person name="Birren B."/>
        </authorList>
    </citation>
    <scope>NUCLEOTIDE SEQUENCE [LARGE SCALE GENOMIC DNA]</scope>
    <source>
        <strain evidence="4">FAR1</strain>
    </source>
</reference>
<proteinExistence type="predicted"/>
<protein>
    <submittedName>
        <fullName evidence="3">Uncharacterized protein</fullName>
    </submittedName>
</protein>
<keyword evidence="4" id="KW-1185">Reference proteome</keyword>
<dbReference type="STRING" id="69004.A0A182QEV0"/>
<feature type="compositionally biased region" description="Polar residues" evidence="1">
    <location>
        <begin position="293"/>
        <end position="303"/>
    </location>
</feature>
<keyword evidence="2" id="KW-0732">Signal</keyword>
<organism evidence="3 4">
    <name type="scientific">Anopheles farauti</name>
    <dbReference type="NCBI Taxonomy" id="69004"/>
    <lineage>
        <taxon>Eukaryota</taxon>
        <taxon>Metazoa</taxon>
        <taxon>Ecdysozoa</taxon>
        <taxon>Arthropoda</taxon>
        <taxon>Hexapoda</taxon>
        <taxon>Insecta</taxon>
        <taxon>Pterygota</taxon>
        <taxon>Neoptera</taxon>
        <taxon>Endopterygota</taxon>
        <taxon>Diptera</taxon>
        <taxon>Nematocera</taxon>
        <taxon>Culicoidea</taxon>
        <taxon>Culicidae</taxon>
        <taxon>Anophelinae</taxon>
        <taxon>Anopheles</taxon>
    </lineage>
</organism>
<accession>A0A182QEV0</accession>
<evidence type="ECO:0000313" key="3">
    <source>
        <dbReference type="EnsemblMetazoa" id="AFAF008724-PA"/>
    </source>
</evidence>
<feature type="compositionally biased region" description="Basic and acidic residues" evidence="1">
    <location>
        <begin position="282"/>
        <end position="291"/>
    </location>
</feature>
<evidence type="ECO:0000256" key="2">
    <source>
        <dbReference type="SAM" id="SignalP"/>
    </source>
</evidence>
<feature type="signal peptide" evidence="2">
    <location>
        <begin position="1"/>
        <end position="24"/>
    </location>
</feature>
<feature type="compositionally biased region" description="Pro residues" evidence="1">
    <location>
        <begin position="101"/>
        <end position="126"/>
    </location>
</feature>
<evidence type="ECO:0000256" key="1">
    <source>
        <dbReference type="SAM" id="MobiDB-lite"/>
    </source>
</evidence>
<feature type="chain" id="PRO_5008132808" evidence="2">
    <location>
        <begin position="25"/>
        <end position="303"/>
    </location>
</feature>
<reference evidence="3" key="2">
    <citation type="submission" date="2020-05" db="UniProtKB">
        <authorList>
            <consortium name="EnsemblMetazoa"/>
        </authorList>
    </citation>
    <scope>IDENTIFICATION</scope>
    <source>
        <strain evidence="3">FAR1</strain>
    </source>
</reference>
<feature type="region of interest" description="Disordered" evidence="1">
    <location>
        <begin position="78"/>
        <end position="126"/>
    </location>
</feature>
<evidence type="ECO:0000313" key="4">
    <source>
        <dbReference type="Proteomes" id="UP000075886"/>
    </source>
</evidence>
<dbReference type="EnsemblMetazoa" id="AFAF008724-RA">
    <property type="protein sequence ID" value="AFAF008724-PA"/>
    <property type="gene ID" value="AFAF008724"/>
</dbReference>
<sequence length="303" mass="33644">MWKAGLIVSVVVVVMMIATSPGRAADADEAKNAKDSYLAALKNSHKINAQPYKGTPLRISRGDYNIIPSASYDYSVPTGSYGPPTSTGNDLYQPAPHKEYGPPPKPVYGPPKPIYGPPAPPPPPPPGPVTHGMPYFSPENWLLSKLKFKFDLFTVAKILLKLVIFKKIVKFIALLCLLFFIPTLKPSGGGGHSDESSEEERRRSYDLHYDYEQRLGEMTRFALTAMEAFTVDNALYCPEENLLSCRFKRMFDVIDESYPVSRIYAIYLPPNSRESNTSGHSSSEEKEHHGNGVDTNVGQEEEN</sequence>
<dbReference type="AlphaFoldDB" id="A0A182QEV0"/>
<feature type="region of interest" description="Disordered" evidence="1">
    <location>
        <begin position="272"/>
        <end position="303"/>
    </location>
</feature>
<dbReference type="Proteomes" id="UP000075886">
    <property type="component" value="Unassembled WGS sequence"/>
</dbReference>
<name>A0A182QEV0_9DIPT</name>
<dbReference type="VEuPathDB" id="VectorBase:AFAF008724"/>